<dbReference type="PANTHER" id="PTHR14499:SF136">
    <property type="entry name" value="GH08630P"/>
    <property type="match status" value="1"/>
</dbReference>
<dbReference type="Pfam" id="PF02214">
    <property type="entry name" value="BTB_2"/>
    <property type="match status" value="1"/>
</dbReference>
<evidence type="ECO:0000259" key="1">
    <source>
        <dbReference type="PROSITE" id="PS50097"/>
    </source>
</evidence>
<accession>A0A9N9AF24</accession>
<dbReference type="SMART" id="SM00225">
    <property type="entry name" value="BTB"/>
    <property type="match status" value="1"/>
</dbReference>
<name>A0A9N9AF24_9GLOM</name>
<dbReference type="AlphaFoldDB" id="A0A9N9AF24"/>
<gene>
    <name evidence="2" type="ORF">FCALED_LOCUS4999</name>
</gene>
<dbReference type="InterPro" id="IPR000210">
    <property type="entry name" value="BTB/POZ_dom"/>
</dbReference>
<dbReference type="Gene3D" id="3.30.710.10">
    <property type="entry name" value="Potassium Channel Kv1.1, Chain A"/>
    <property type="match status" value="1"/>
</dbReference>
<dbReference type="OrthoDB" id="10025005at2759"/>
<dbReference type="PANTHER" id="PTHR14499">
    <property type="entry name" value="POTASSIUM CHANNEL TETRAMERIZATION DOMAIN-CONTAINING"/>
    <property type="match status" value="1"/>
</dbReference>
<dbReference type="GO" id="GO:0051260">
    <property type="term" value="P:protein homooligomerization"/>
    <property type="evidence" value="ECO:0007669"/>
    <property type="project" value="InterPro"/>
</dbReference>
<evidence type="ECO:0000313" key="3">
    <source>
        <dbReference type="Proteomes" id="UP000789570"/>
    </source>
</evidence>
<feature type="domain" description="BTB" evidence="1">
    <location>
        <begin position="6"/>
        <end position="77"/>
    </location>
</feature>
<dbReference type="Proteomes" id="UP000789570">
    <property type="component" value="Unassembled WGS sequence"/>
</dbReference>
<protein>
    <submittedName>
        <fullName evidence="2">17461_t:CDS:1</fullName>
    </submittedName>
</protein>
<comment type="caution">
    <text evidence="2">The sequence shown here is derived from an EMBL/GenBank/DDBJ whole genome shotgun (WGS) entry which is preliminary data.</text>
</comment>
<dbReference type="InterPro" id="IPR003131">
    <property type="entry name" value="T1-type_BTB"/>
</dbReference>
<evidence type="ECO:0000313" key="2">
    <source>
        <dbReference type="EMBL" id="CAG8527266.1"/>
    </source>
</evidence>
<dbReference type="InterPro" id="IPR011333">
    <property type="entry name" value="SKP1/BTB/POZ_sf"/>
</dbReference>
<keyword evidence="3" id="KW-1185">Reference proteome</keyword>
<reference evidence="2" key="1">
    <citation type="submission" date="2021-06" db="EMBL/GenBank/DDBJ databases">
        <authorList>
            <person name="Kallberg Y."/>
            <person name="Tangrot J."/>
            <person name="Rosling A."/>
        </authorList>
    </citation>
    <scope>NUCLEOTIDE SEQUENCE</scope>
    <source>
        <strain evidence="2">UK204</strain>
    </source>
</reference>
<dbReference type="SUPFAM" id="SSF54695">
    <property type="entry name" value="POZ domain"/>
    <property type="match status" value="1"/>
</dbReference>
<sequence>MTDCNERIILNVGGIKYETYRSTLTAYPDTLLGTMFQQRNHALLHPMNDNEYFIDRNGRAFHYILEFYRTGEILWPNCGDDDGESLSTAKICCALVTRKELSKELDYFQIPIPKEKSISPDNFNINVEDEYKILAIKLDGFVKSLLESICLARQDYQNVLNVKFYDRLPTKDAPKSIHFQPNIDKLLRPYVGSGYFMLEMFSKPIETHIKSCLPGIRWSLDKREKSIQRRYSIWEIERYENRQKLALTKINDHFELSSSKIDMSQSRHQCYRPSINDLLNVLISTGQDPHEGVNKKHLRFKV</sequence>
<dbReference type="EMBL" id="CAJVPQ010001019">
    <property type="protein sequence ID" value="CAG8527266.1"/>
    <property type="molecule type" value="Genomic_DNA"/>
</dbReference>
<proteinExistence type="predicted"/>
<dbReference type="PROSITE" id="PS50097">
    <property type="entry name" value="BTB"/>
    <property type="match status" value="1"/>
</dbReference>
<organism evidence="2 3">
    <name type="scientific">Funneliformis caledonium</name>
    <dbReference type="NCBI Taxonomy" id="1117310"/>
    <lineage>
        <taxon>Eukaryota</taxon>
        <taxon>Fungi</taxon>
        <taxon>Fungi incertae sedis</taxon>
        <taxon>Mucoromycota</taxon>
        <taxon>Glomeromycotina</taxon>
        <taxon>Glomeromycetes</taxon>
        <taxon>Glomerales</taxon>
        <taxon>Glomeraceae</taxon>
        <taxon>Funneliformis</taxon>
    </lineage>
</organism>